<dbReference type="GO" id="GO:0000974">
    <property type="term" value="C:Prp19 complex"/>
    <property type="evidence" value="ECO:0007669"/>
    <property type="project" value="TreeGrafter"/>
</dbReference>
<evidence type="ECO:0000256" key="6">
    <source>
        <dbReference type="ARBA" id="ARBA00022737"/>
    </source>
</evidence>
<dbReference type="Pfam" id="PF23233">
    <property type="entry name" value="HAT_Syf1_CNRKL1_N"/>
    <property type="match status" value="1"/>
</dbReference>
<dbReference type="InterPro" id="IPR045075">
    <property type="entry name" value="Syf1-like"/>
</dbReference>
<evidence type="ECO:0000256" key="5">
    <source>
        <dbReference type="ARBA" id="ARBA00022728"/>
    </source>
</evidence>
<dbReference type="SMART" id="SM00386">
    <property type="entry name" value="HAT"/>
    <property type="match status" value="11"/>
</dbReference>
<evidence type="ECO:0000313" key="17">
    <source>
        <dbReference type="Proteomes" id="UP001176517"/>
    </source>
</evidence>
<evidence type="ECO:0000256" key="10">
    <source>
        <dbReference type="ARBA" id="ARBA00039472"/>
    </source>
</evidence>
<keyword evidence="8" id="KW-0539">Nucleus</keyword>
<evidence type="ECO:0000259" key="15">
    <source>
        <dbReference type="Pfam" id="PF23233"/>
    </source>
</evidence>
<organism evidence="16 17">
    <name type="scientific">Tilletia horrida</name>
    <dbReference type="NCBI Taxonomy" id="155126"/>
    <lineage>
        <taxon>Eukaryota</taxon>
        <taxon>Fungi</taxon>
        <taxon>Dikarya</taxon>
        <taxon>Basidiomycota</taxon>
        <taxon>Ustilaginomycotina</taxon>
        <taxon>Exobasidiomycetes</taxon>
        <taxon>Tilletiales</taxon>
        <taxon>Tilletiaceae</taxon>
        <taxon>Tilletia</taxon>
    </lineage>
</organism>
<feature type="region of interest" description="Disordered" evidence="12">
    <location>
        <begin position="984"/>
        <end position="1092"/>
    </location>
</feature>
<dbReference type="InterPro" id="IPR055433">
    <property type="entry name" value="HAT_Syf1-like_N"/>
</dbReference>
<evidence type="ECO:0000259" key="13">
    <source>
        <dbReference type="Pfam" id="PF23220"/>
    </source>
</evidence>
<dbReference type="FunFam" id="1.25.40.10:FF:000038">
    <property type="entry name" value="Putative pre-mRNA-splicing factor SYF1"/>
    <property type="match status" value="1"/>
</dbReference>
<feature type="domain" description="Pre-mRNA-splicing factor SYF1 central HAT repeats" evidence="13">
    <location>
        <begin position="345"/>
        <end position="564"/>
    </location>
</feature>
<keyword evidence="17" id="KW-1185">Reference proteome</keyword>
<evidence type="ECO:0000256" key="2">
    <source>
        <dbReference type="ARBA" id="ARBA00008644"/>
    </source>
</evidence>
<dbReference type="InterPro" id="IPR003107">
    <property type="entry name" value="HAT"/>
</dbReference>
<comment type="caution">
    <text evidence="16">The sequence shown here is derived from an EMBL/GenBank/DDBJ whole genome shotgun (WGS) entry which is preliminary data.</text>
</comment>
<evidence type="ECO:0000256" key="8">
    <source>
        <dbReference type="ARBA" id="ARBA00023242"/>
    </source>
</evidence>
<comment type="subunit">
    <text evidence="3">Associated with the spliceosome.</text>
</comment>
<dbReference type="PANTHER" id="PTHR11246">
    <property type="entry name" value="PRE-MRNA SPLICING FACTOR"/>
    <property type="match status" value="1"/>
</dbReference>
<keyword evidence="6" id="KW-0677">Repeat</keyword>
<dbReference type="SUPFAM" id="SSF48452">
    <property type="entry name" value="TPR-like"/>
    <property type="match status" value="4"/>
</dbReference>
<dbReference type="Gene3D" id="1.25.40.10">
    <property type="entry name" value="Tetratricopeptide repeat domain"/>
    <property type="match status" value="3"/>
</dbReference>
<evidence type="ECO:0000313" key="16">
    <source>
        <dbReference type="EMBL" id="KAK0546432.1"/>
    </source>
</evidence>
<gene>
    <name evidence="16" type="primary">SYF1</name>
    <name evidence="16" type="ORF">OC846_005276</name>
</gene>
<dbReference type="InterPro" id="IPR011990">
    <property type="entry name" value="TPR-like_helical_dom_sf"/>
</dbReference>
<sequence length="1092" mass="123286">MMGANGKQKQKQKQKDEDEDGIPRFPLAWPIPLPTNDDDLVPLADIQLEQDLLLNSSNPRTWNAYIDHILTTNQAFIPPHNIIPDHTLSPAQIQLLGPRFSSSKHCLAYRRIVSIYERSLAVFPYNYALWRDYLLLRSTYVLGQPRGGSASARRRMIQASLKQSLDLGPTLLDRAKGEAEENDWEAGEALDGDLGWEEWRSLAATYERAIRCLPKMPRFWLLYLSIFFHPKCPPQLGRGPHARLTFDRALRVLPPSLHLRIWKPYLRWAEREGTLVGLKVWRRYLAVDPSLTERYVGLLLEDRTAGAGSAEDMDVDDDQDEGGSASASRSARTLEAAKLLLALARAAQQGKYVSPEGKSPIQLLLEWLDLCVQFPEDIGLEPEEEPTDATQRNLDQEVSPLDPHRLPMSLIVRADGLERYPDQAGRLWTGLATYWIKRGELDQAKETFEQGMKEVVTVRDFTQIFDAYAETSENVIGFLMDELAGDEDAEEAGEGEPTRAEREAELDARMADFEALMERRPFLINDVLLRRNPDDVQEWEKRILLHGENDEAVIATYRRALETINPRKATPNLHLLYLNFAKFYEAGGSVGLRRMAALEAETDRLTEGGEDAEMQLDAGEEAVDDDEDDDEGAEPDLDSARQVFERSFKIPYRRVDDLAELWCEFAEFEVRQGNYDAALRVLARATQPPTRRNPKEINYHDDALSPQLRLFKSLKLWSFYADLEEALGSVDSAKRVYDRILELKIANPQIIVNYAAFLEENKYFEDAFKVYERGVEAFTYPVAFELWNVYLSKFVKRYGGAKIERARDLFEQALEGCPSKFAKPLLLMYGQLEEDHGLAKRAMSIYDRATGMVGDEDRFEMYVFYIAKAAANFGLAATRPIYEKAIEVLPNRQTAEMCLRFAALERKLGEIDRARAIYAHASQFCDPRTNAAFWKQWNQFEIETGSEDTFREMLRIKRSVQAQFNTDISYIAASALSAAARNKLGAAQQQQQQQQGNNGTAGESEEEEEDDSGDEDGDDPMAQAEKAALATRREAAGGPAFVTAKRGVDTRAEKAAAALEAAAADGSDAPHPQNGQTNADRIGGDEEDDDLL</sequence>
<evidence type="ECO:0000256" key="1">
    <source>
        <dbReference type="ARBA" id="ARBA00004123"/>
    </source>
</evidence>
<feature type="region of interest" description="Disordered" evidence="12">
    <location>
        <begin position="1"/>
        <end position="21"/>
    </location>
</feature>
<feature type="domain" description="Pre-mRNA-splicing factor Syf1/CRNKL1-like C-terminal HAT-repeats" evidence="14">
    <location>
        <begin position="566"/>
        <end position="1001"/>
    </location>
</feature>
<proteinExistence type="inferred from homology"/>
<dbReference type="GO" id="GO:0071014">
    <property type="term" value="C:post-mRNA release spliceosomal complex"/>
    <property type="evidence" value="ECO:0007669"/>
    <property type="project" value="TreeGrafter"/>
</dbReference>
<name>A0AAN6GQW6_9BASI</name>
<evidence type="ECO:0000256" key="9">
    <source>
        <dbReference type="ARBA" id="ARBA00037272"/>
    </source>
</evidence>
<evidence type="ECO:0000256" key="7">
    <source>
        <dbReference type="ARBA" id="ARBA00023187"/>
    </source>
</evidence>
<feature type="compositionally biased region" description="Low complexity" evidence="12">
    <location>
        <begin position="1055"/>
        <end position="1064"/>
    </location>
</feature>
<evidence type="ECO:0000256" key="12">
    <source>
        <dbReference type="SAM" id="MobiDB-lite"/>
    </source>
</evidence>
<dbReference type="EMBL" id="JAPDMZ010000193">
    <property type="protein sequence ID" value="KAK0546432.1"/>
    <property type="molecule type" value="Genomic_DNA"/>
</dbReference>
<comment type="subcellular location">
    <subcellularLocation>
        <location evidence="1">Nucleus</location>
    </subcellularLocation>
</comment>
<comment type="similarity">
    <text evidence="2">Belongs to the crooked-neck family.</text>
</comment>
<dbReference type="GO" id="GO:0000349">
    <property type="term" value="P:generation of catalytic spliceosome for first transesterification step"/>
    <property type="evidence" value="ECO:0007669"/>
    <property type="project" value="TreeGrafter"/>
</dbReference>
<dbReference type="PANTHER" id="PTHR11246:SF5">
    <property type="entry name" value="PRE-MRNA-SPLICING FACTOR SYF1"/>
    <property type="match status" value="1"/>
</dbReference>
<feature type="compositionally biased region" description="Acidic residues" evidence="12">
    <location>
        <begin position="1003"/>
        <end position="1019"/>
    </location>
</feature>
<evidence type="ECO:0000259" key="14">
    <source>
        <dbReference type="Pfam" id="PF23231"/>
    </source>
</evidence>
<feature type="domain" description="Pre-mRNA-splicing factor Syf1-like N-terminal HAT-repeats" evidence="15">
    <location>
        <begin position="197"/>
        <end position="289"/>
    </location>
</feature>
<evidence type="ECO:0000256" key="4">
    <source>
        <dbReference type="ARBA" id="ARBA00022664"/>
    </source>
</evidence>
<dbReference type="InterPro" id="IPR055430">
    <property type="entry name" value="HAT_Syf1_CNRKL1_C"/>
</dbReference>
<evidence type="ECO:0000256" key="11">
    <source>
        <dbReference type="ARBA" id="ARBA00067212"/>
    </source>
</evidence>
<dbReference type="GO" id="GO:0071007">
    <property type="term" value="C:U2-type catalytic step 2 spliceosome"/>
    <property type="evidence" value="ECO:0007669"/>
    <property type="project" value="TreeGrafter"/>
</dbReference>
<keyword evidence="4" id="KW-0507">mRNA processing</keyword>
<keyword evidence="7" id="KW-0508">mRNA splicing</keyword>
<keyword evidence="5" id="KW-0747">Spliceosome</keyword>
<dbReference type="Pfam" id="PF23220">
    <property type="entry name" value="HAT_Syf1_M"/>
    <property type="match status" value="1"/>
</dbReference>
<dbReference type="FunFam" id="1.25.40.10:FF:000023">
    <property type="entry name" value="Pre-mRNA-splicing factor SYF1"/>
    <property type="match status" value="1"/>
</dbReference>
<reference evidence="16" key="1">
    <citation type="journal article" date="2023" name="PhytoFront">
        <title>Draft Genome Resources of Seven Strains of Tilletia horrida, Causal Agent of Kernel Smut of Rice.</title>
        <authorList>
            <person name="Khanal S."/>
            <person name="Antony Babu S."/>
            <person name="Zhou X.G."/>
        </authorList>
    </citation>
    <scope>NUCLEOTIDE SEQUENCE</scope>
    <source>
        <strain evidence="16">TX6</strain>
    </source>
</reference>
<feature type="compositionally biased region" description="Acidic residues" evidence="12">
    <location>
        <begin position="311"/>
        <end position="321"/>
    </location>
</feature>
<dbReference type="Proteomes" id="UP001176517">
    <property type="component" value="Unassembled WGS sequence"/>
</dbReference>
<dbReference type="InterPro" id="IPR056350">
    <property type="entry name" value="HAT_Syf1_central"/>
</dbReference>
<evidence type="ECO:0000256" key="3">
    <source>
        <dbReference type="ARBA" id="ARBA00011524"/>
    </source>
</evidence>
<comment type="function">
    <text evidence="9">Involved in pre-mRNA splicing and cell cycle progression.</text>
</comment>
<dbReference type="Pfam" id="PF23231">
    <property type="entry name" value="HAT_Syf1_CNRKL1_C"/>
    <property type="match status" value="1"/>
</dbReference>
<protein>
    <recommendedName>
        <fullName evidence="10">Pre-mRNA-splicing factor SYF1</fullName>
    </recommendedName>
    <alternativeName>
        <fullName evidence="11">Pre-mRNA-splicing factor syf1</fullName>
    </alternativeName>
</protein>
<dbReference type="AlphaFoldDB" id="A0AAN6GQW6"/>
<feature type="region of interest" description="Disordered" evidence="12">
    <location>
        <begin position="308"/>
        <end position="330"/>
    </location>
</feature>
<accession>A0AAN6GQW6</accession>